<evidence type="ECO:0000256" key="10">
    <source>
        <dbReference type="HAMAP-Rule" id="MF_00321"/>
    </source>
</evidence>
<dbReference type="HAMAP" id="MF_00321">
    <property type="entry name" value="GTPase_EngB"/>
    <property type="match status" value="1"/>
</dbReference>
<dbReference type="AlphaFoldDB" id="A0A238VEP3"/>
<evidence type="ECO:0000313" key="13">
    <source>
        <dbReference type="Proteomes" id="UP000198310"/>
    </source>
</evidence>
<proteinExistence type="inferred from homology"/>
<keyword evidence="7 10" id="KW-0342">GTP-binding</keyword>
<keyword evidence="13" id="KW-1185">Reference proteome</keyword>
<evidence type="ECO:0000256" key="6">
    <source>
        <dbReference type="ARBA" id="ARBA00022842"/>
    </source>
</evidence>
<dbReference type="FunFam" id="3.40.50.300:FF:000098">
    <property type="entry name" value="Probable GTP-binding protein EngB"/>
    <property type="match status" value="1"/>
</dbReference>
<keyword evidence="3 10" id="KW-0132">Cell division</keyword>
<dbReference type="InterPro" id="IPR027417">
    <property type="entry name" value="P-loop_NTPase"/>
</dbReference>
<dbReference type="GO" id="GO:0000917">
    <property type="term" value="P:division septum assembly"/>
    <property type="evidence" value="ECO:0007669"/>
    <property type="project" value="UniProtKB-KW"/>
</dbReference>
<keyword evidence="9 10" id="KW-0131">Cell cycle</keyword>
<evidence type="ECO:0000256" key="4">
    <source>
        <dbReference type="ARBA" id="ARBA00022723"/>
    </source>
</evidence>
<evidence type="ECO:0000256" key="8">
    <source>
        <dbReference type="ARBA" id="ARBA00023210"/>
    </source>
</evidence>
<name>A0A238VEP3_9BACT</name>
<comment type="cofactor">
    <cofactor evidence="1">
        <name>Mg(2+)</name>
        <dbReference type="ChEBI" id="CHEBI:18420"/>
    </cofactor>
</comment>
<keyword evidence="4" id="KW-0479">Metal-binding</keyword>
<evidence type="ECO:0000313" key="12">
    <source>
        <dbReference type="EMBL" id="SNR31999.1"/>
    </source>
</evidence>
<organism evidence="12 13">
    <name type="scientific">Hymenobacter mucosus</name>
    <dbReference type="NCBI Taxonomy" id="1411120"/>
    <lineage>
        <taxon>Bacteria</taxon>
        <taxon>Pseudomonadati</taxon>
        <taxon>Bacteroidota</taxon>
        <taxon>Cytophagia</taxon>
        <taxon>Cytophagales</taxon>
        <taxon>Hymenobacteraceae</taxon>
        <taxon>Hymenobacter</taxon>
    </lineage>
</organism>
<evidence type="ECO:0000256" key="2">
    <source>
        <dbReference type="ARBA" id="ARBA00009638"/>
    </source>
</evidence>
<gene>
    <name evidence="10" type="primary">engB</name>
    <name evidence="12" type="ORF">SAMN06269173_101451</name>
</gene>
<protein>
    <recommendedName>
        <fullName evidence="10">Probable GTP-binding protein EngB</fullName>
    </recommendedName>
</protein>
<keyword evidence="6" id="KW-0460">Magnesium</keyword>
<dbReference type="NCBIfam" id="TIGR03598">
    <property type="entry name" value="GTPase_YsxC"/>
    <property type="match status" value="1"/>
</dbReference>
<feature type="domain" description="EngB-type G" evidence="11">
    <location>
        <begin position="41"/>
        <end position="216"/>
    </location>
</feature>
<evidence type="ECO:0000256" key="5">
    <source>
        <dbReference type="ARBA" id="ARBA00022741"/>
    </source>
</evidence>
<keyword evidence="8 10" id="KW-0717">Septation</keyword>
<evidence type="ECO:0000256" key="3">
    <source>
        <dbReference type="ARBA" id="ARBA00022618"/>
    </source>
</evidence>
<evidence type="ECO:0000256" key="7">
    <source>
        <dbReference type="ARBA" id="ARBA00023134"/>
    </source>
</evidence>
<dbReference type="SUPFAM" id="SSF52540">
    <property type="entry name" value="P-loop containing nucleoside triphosphate hydrolases"/>
    <property type="match status" value="1"/>
</dbReference>
<accession>A0A238VEP3</accession>
<dbReference type="Pfam" id="PF01926">
    <property type="entry name" value="MMR_HSR1"/>
    <property type="match status" value="1"/>
</dbReference>
<sequence>MLGSLRMQLVTFAFHNLSPMNIREAKFLMSNTRVEQCPAPTLPEYAFIGRSNVGKSSLINMLTGHKGLAKTSSLPGKTQLINHFLINNEWYLVDLPGYGYARVSKDARVKWGRMINYYLRQRENLTCVFVLIDSRHEPQAVDLEFMEMLGSEGIPFVMIFTKADKLSGTRTQQNVADYLRKMQETWDELPRHFVTSAEEKTGREEVIEFIAEVNRQLAEEGSDA</sequence>
<reference evidence="13" key="1">
    <citation type="submission" date="2017-06" db="EMBL/GenBank/DDBJ databases">
        <authorList>
            <person name="Varghese N."/>
            <person name="Submissions S."/>
        </authorList>
    </citation>
    <scope>NUCLEOTIDE SEQUENCE [LARGE SCALE GENOMIC DNA]</scope>
    <source>
        <strain evidence="13">DSM 28041</strain>
    </source>
</reference>
<dbReference type="PROSITE" id="PS51706">
    <property type="entry name" value="G_ENGB"/>
    <property type="match status" value="1"/>
</dbReference>
<dbReference type="Proteomes" id="UP000198310">
    <property type="component" value="Unassembled WGS sequence"/>
</dbReference>
<evidence type="ECO:0000256" key="1">
    <source>
        <dbReference type="ARBA" id="ARBA00001946"/>
    </source>
</evidence>
<dbReference type="Gene3D" id="3.40.50.300">
    <property type="entry name" value="P-loop containing nucleotide triphosphate hydrolases"/>
    <property type="match status" value="1"/>
</dbReference>
<keyword evidence="5 10" id="KW-0547">Nucleotide-binding</keyword>
<dbReference type="GO" id="GO:0005525">
    <property type="term" value="F:GTP binding"/>
    <property type="evidence" value="ECO:0007669"/>
    <property type="project" value="UniProtKB-UniRule"/>
</dbReference>
<dbReference type="PANTHER" id="PTHR11649:SF13">
    <property type="entry name" value="ENGB-TYPE G DOMAIN-CONTAINING PROTEIN"/>
    <property type="match status" value="1"/>
</dbReference>
<dbReference type="CDD" id="cd01876">
    <property type="entry name" value="YihA_EngB"/>
    <property type="match status" value="1"/>
</dbReference>
<dbReference type="PANTHER" id="PTHR11649">
    <property type="entry name" value="MSS1/TRME-RELATED GTP-BINDING PROTEIN"/>
    <property type="match status" value="1"/>
</dbReference>
<dbReference type="InterPro" id="IPR030393">
    <property type="entry name" value="G_ENGB_dom"/>
</dbReference>
<comment type="function">
    <text evidence="10">Necessary for normal cell division and for the maintenance of normal septation.</text>
</comment>
<dbReference type="InterPro" id="IPR006073">
    <property type="entry name" value="GTP-bd"/>
</dbReference>
<dbReference type="InterPro" id="IPR019987">
    <property type="entry name" value="GTP-bd_ribosome_bio_YsxC"/>
</dbReference>
<evidence type="ECO:0000259" key="11">
    <source>
        <dbReference type="PROSITE" id="PS51706"/>
    </source>
</evidence>
<evidence type="ECO:0000256" key="9">
    <source>
        <dbReference type="ARBA" id="ARBA00023306"/>
    </source>
</evidence>
<dbReference type="EMBL" id="FZNS01000001">
    <property type="protein sequence ID" value="SNR31999.1"/>
    <property type="molecule type" value="Genomic_DNA"/>
</dbReference>
<comment type="similarity">
    <text evidence="2 10">Belongs to the TRAFAC class TrmE-Era-EngA-EngB-Septin-like GTPase superfamily. EngB GTPase family.</text>
</comment>
<dbReference type="GO" id="GO:0046872">
    <property type="term" value="F:metal ion binding"/>
    <property type="evidence" value="ECO:0007669"/>
    <property type="project" value="UniProtKB-KW"/>
</dbReference>